<comment type="similarity">
    <text evidence="1">Belongs to the tubulin--tyrosine ligase family.</text>
</comment>
<feature type="region of interest" description="Disordered" evidence="7">
    <location>
        <begin position="598"/>
        <end position="637"/>
    </location>
</feature>
<keyword evidence="9" id="KW-1185">Reference proteome</keyword>
<protein>
    <recommendedName>
        <fullName evidence="5">Tubulin--tyrosine ligase-like protein 5</fullName>
    </recommendedName>
</protein>
<dbReference type="GO" id="GO:0005524">
    <property type="term" value="F:ATP binding"/>
    <property type="evidence" value="ECO:0007669"/>
    <property type="project" value="UniProtKB-KW"/>
</dbReference>
<dbReference type="PROSITE" id="PS51221">
    <property type="entry name" value="TTL"/>
    <property type="match status" value="1"/>
</dbReference>
<dbReference type="PANTHER" id="PTHR12241">
    <property type="entry name" value="TUBULIN POLYGLUTAMYLASE"/>
    <property type="match status" value="1"/>
</dbReference>
<dbReference type="EMBL" id="CATQJA010002662">
    <property type="protein sequence ID" value="CAJ0580630.1"/>
    <property type="molecule type" value="Genomic_DNA"/>
</dbReference>
<dbReference type="Proteomes" id="UP001177023">
    <property type="component" value="Unassembled WGS sequence"/>
</dbReference>
<proteinExistence type="inferred from homology"/>
<evidence type="ECO:0000256" key="6">
    <source>
        <dbReference type="ARBA" id="ARBA00049274"/>
    </source>
</evidence>
<evidence type="ECO:0000256" key="2">
    <source>
        <dbReference type="ARBA" id="ARBA00022598"/>
    </source>
</evidence>
<evidence type="ECO:0000256" key="3">
    <source>
        <dbReference type="ARBA" id="ARBA00022741"/>
    </source>
</evidence>
<dbReference type="GO" id="GO:0070740">
    <property type="term" value="F:tubulin-glutamic acid ligase activity"/>
    <property type="evidence" value="ECO:0007669"/>
    <property type="project" value="TreeGrafter"/>
</dbReference>
<evidence type="ECO:0000313" key="9">
    <source>
        <dbReference type="Proteomes" id="UP001177023"/>
    </source>
</evidence>
<dbReference type="Gene3D" id="3.30.470.20">
    <property type="entry name" value="ATP-grasp fold, B domain"/>
    <property type="match status" value="1"/>
</dbReference>
<reference evidence="8" key="1">
    <citation type="submission" date="2023-06" db="EMBL/GenBank/DDBJ databases">
        <authorList>
            <person name="Delattre M."/>
        </authorList>
    </citation>
    <scope>NUCLEOTIDE SEQUENCE</scope>
    <source>
        <strain evidence="8">AF72</strain>
    </source>
</reference>
<dbReference type="GO" id="GO:0000226">
    <property type="term" value="P:microtubule cytoskeleton organization"/>
    <property type="evidence" value="ECO:0007669"/>
    <property type="project" value="TreeGrafter"/>
</dbReference>
<keyword evidence="3" id="KW-0547">Nucleotide-binding</keyword>
<evidence type="ECO:0000256" key="1">
    <source>
        <dbReference type="ARBA" id="ARBA00006820"/>
    </source>
</evidence>
<organism evidence="8 9">
    <name type="scientific">Mesorhabditis spiculigera</name>
    <dbReference type="NCBI Taxonomy" id="96644"/>
    <lineage>
        <taxon>Eukaryota</taxon>
        <taxon>Metazoa</taxon>
        <taxon>Ecdysozoa</taxon>
        <taxon>Nematoda</taxon>
        <taxon>Chromadorea</taxon>
        <taxon>Rhabditida</taxon>
        <taxon>Rhabditina</taxon>
        <taxon>Rhabditomorpha</taxon>
        <taxon>Rhabditoidea</taxon>
        <taxon>Rhabditidae</taxon>
        <taxon>Mesorhabditinae</taxon>
        <taxon>Mesorhabditis</taxon>
    </lineage>
</organism>
<dbReference type="InterPro" id="IPR004344">
    <property type="entry name" value="TTL/TTLL_fam"/>
</dbReference>
<feature type="non-terminal residue" evidence="8">
    <location>
        <position position="1"/>
    </location>
</feature>
<dbReference type="GO" id="GO:0015631">
    <property type="term" value="F:tubulin binding"/>
    <property type="evidence" value="ECO:0007669"/>
    <property type="project" value="TreeGrafter"/>
</dbReference>
<keyword evidence="2" id="KW-0436">Ligase</keyword>
<gene>
    <name evidence="8" type="ORF">MSPICULIGERA_LOCUS18823</name>
</gene>
<comment type="caution">
    <text evidence="8">The sequence shown here is derived from an EMBL/GenBank/DDBJ whole genome shotgun (WGS) entry which is preliminary data.</text>
</comment>
<evidence type="ECO:0000313" key="8">
    <source>
        <dbReference type="EMBL" id="CAJ0580630.1"/>
    </source>
</evidence>
<keyword evidence="4" id="KW-0067">ATP-binding</keyword>
<feature type="region of interest" description="Disordered" evidence="7">
    <location>
        <begin position="446"/>
        <end position="471"/>
    </location>
</feature>
<dbReference type="GO" id="GO:0036064">
    <property type="term" value="C:ciliary basal body"/>
    <property type="evidence" value="ECO:0007669"/>
    <property type="project" value="TreeGrafter"/>
</dbReference>
<accession>A0AA36D5V7</accession>
<dbReference type="Pfam" id="PF03133">
    <property type="entry name" value="TTL"/>
    <property type="match status" value="1"/>
</dbReference>
<evidence type="ECO:0000256" key="7">
    <source>
        <dbReference type="SAM" id="MobiDB-lite"/>
    </source>
</evidence>
<name>A0AA36D5V7_9BILA</name>
<comment type="catalytic activity">
    <reaction evidence="6">
        <text>L-glutamyl-[protein] + L-glutamate + ATP = gamma-L-glutamyl-L-glutamyl-[protein] + ADP + phosphate + H(+)</text>
        <dbReference type="Rhea" id="RHEA:60144"/>
        <dbReference type="Rhea" id="RHEA-COMP:10208"/>
        <dbReference type="Rhea" id="RHEA-COMP:15517"/>
        <dbReference type="ChEBI" id="CHEBI:15378"/>
        <dbReference type="ChEBI" id="CHEBI:29973"/>
        <dbReference type="ChEBI" id="CHEBI:29985"/>
        <dbReference type="ChEBI" id="CHEBI:30616"/>
        <dbReference type="ChEBI" id="CHEBI:43474"/>
        <dbReference type="ChEBI" id="CHEBI:143622"/>
        <dbReference type="ChEBI" id="CHEBI:456216"/>
    </reaction>
    <physiologicalReaction direction="left-to-right" evidence="6">
        <dbReference type="Rhea" id="RHEA:60145"/>
    </physiologicalReaction>
</comment>
<evidence type="ECO:0000256" key="5">
    <source>
        <dbReference type="ARBA" id="ARBA00041448"/>
    </source>
</evidence>
<dbReference type="GO" id="GO:0019098">
    <property type="term" value="P:reproductive behavior"/>
    <property type="evidence" value="ECO:0007669"/>
    <property type="project" value="UniProtKB-ARBA"/>
</dbReference>
<dbReference type="SUPFAM" id="SSF56059">
    <property type="entry name" value="Glutathione synthetase ATP-binding domain-like"/>
    <property type="match status" value="1"/>
</dbReference>
<evidence type="ECO:0000256" key="4">
    <source>
        <dbReference type="ARBA" id="ARBA00022840"/>
    </source>
</evidence>
<sequence length="637" mass="72089">MPVSTSAQPDAPETDWGSALEPVLVAAGIVLDGAPVLPSRPATANEWQSLMVPSSINKLAVKRYEGKKYATFSPEAISLVGADVSFGSEHDKFTNTGRLNELGFMMKKTENRLVKTMLHAHGFMQCSPKSRSFNLFWSSGHVPPEKLRDLQPWQRVNHFPRSFLITYKHYLYDNISLMRRQFGEAYDFIPEYYVTPRDYDLLVEEHEKNEKLSVEPTMYIVKPVDGCQGRGIFFTDSPNDIPLEQKMLVSKYIDNPLLLDGHKFDLRVYVAVTSFNPLICYVYSGGMTRLASEKYLPDVGEKAEFVHLTNYSLNKDNQNYIKNDTFMSEDVGHKRTLGALLRRLEDDGIDSELLMVRIEDLIIKTLLSGQDHIATWAKNTFISPDNAFQLYGFDILVDENLKPWLLEVNISPSLKCDAPLDSVLKSKMLSDLLNLACIPLVNRNSRGRHSSRESVGHRHVKKKSKQPNYSHGSPECITYAFKKKLELEDSELMKRSSIGGYDKMLYASLYGSLAAETKADSMVQWELMRPHLFPARNLLSQGTRLYIGIWAGLAVQYSNKINEDLAINVHIPSVRASCRLRTDSYAAYAKKKADLKREKKKAVEAAKASTEEKENEVKAAVPPKSSATDEPLHERCR</sequence>
<feature type="compositionally biased region" description="Basic and acidic residues" evidence="7">
    <location>
        <begin position="598"/>
        <end position="617"/>
    </location>
</feature>
<dbReference type="PANTHER" id="PTHR12241:SF145">
    <property type="entry name" value="TUBULIN POLYGLUTAMYLASE TTLL5"/>
    <property type="match status" value="1"/>
</dbReference>
<dbReference type="AlphaFoldDB" id="A0AA36D5V7"/>